<feature type="domain" description="Putative carbohydrate metabolism" evidence="2">
    <location>
        <begin position="520"/>
        <end position="723"/>
    </location>
</feature>
<dbReference type="Proteomes" id="UP001460202">
    <property type="component" value="Unassembled WGS sequence"/>
</dbReference>
<keyword evidence="4" id="KW-1185">Reference proteome</keyword>
<feature type="signal peptide" evidence="1">
    <location>
        <begin position="1"/>
        <end position="19"/>
    </location>
</feature>
<dbReference type="InterPro" id="IPR027840">
    <property type="entry name" value="DUF4493"/>
</dbReference>
<dbReference type="InterPro" id="IPR038653">
    <property type="entry name" value="Put_CMD_sf"/>
</dbReference>
<proteinExistence type="predicted"/>
<sequence length="726" mass="79140">MKKHITHAALLLCTVLTVAASCSKEATGEGGAAGTGVLEMNISTTRAEADAEYDPKDHLVARIYNSRNELIRKYTSETFVKQLELIAGEYRITVEAGEAVPASFTKRFYKGEETFTVTPGETTEADVNCRRQNTAAEVKFDASVTEAFGTDFRFWIVADDAFDEEKAEQEAVPALKYTSDATGYFTLPEGVTTFVWHFEGTHSERGQIVMEGRQENIQAGGKYVFTCLFSKDLPGFIQCVVIKVNTDPDEQDDTIIFSPDPTIEGDGFDIARPQGYIPGDTWTRSYKLAAMAPLKTAELRFGEQTYDLMMSDAPAEGITVVRDNDLSLTVTLSEAFLAGCPAGSHSASFRIADTKDAEATVASELRVQGILPVGKEDYDLWANTVTLRAVVVDPNVSAVTFGLKNGESWLETEGTANGNGCYTATYRPEWTESTNEAGLKVYTPEPGKEGITAGNDYELRSMIGDRTYSASLTTPAGDTIYNAGMDYWTTYNVTGSSITGGTVPYPNENSSTVFWVGGNNAQTNALCTGVNVNDNDDSDKCAQLKPNVKMNIFAAGNLFTGTFDCGTGLLDTFGYARFGVQYTFTARPRALRLRYKATVTNITNTGNSGLTTNDIDSARVFVCVIDWTGRHAVKSGASSDESTFWDPETKSLFNEGPILGYSSKKLGKSTEGWETMELPLLWYDKDKAPTAGNYSLVISCATSYKGDYVTGSTSNLLCVENFEWVY</sequence>
<organism evidence="3 4">
    <name type="scientific">Alistipes intestinihominis</name>
    <dbReference type="NCBI Taxonomy" id="3133172"/>
    <lineage>
        <taxon>Bacteria</taxon>
        <taxon>Pseudomonadati</taxon>
        <taxon>Bacteroidota</taxon>
        <taxon>Bacteroidia</taxon>
        <taxon>Bacteroidales</taxon>
        <taxon>Rikenellaceae</taxon>
        <taxon>Alistipes</taxon>
    </lineage>
</organism>
<dbReference type="Pfam" id="PF13201">
    <property type="entry name" value="PCMD"/>
    <property type="match status" value="1"/>
</dbReference>
<name>A0ABV1H043_9BACT</name>
<evidence type="ECO:0000259" key="2">
    <source>
        <dbReference type="Pfam" id="PF13201"/>
    </source>
</evidence>
<dbReference type="EMBL" id="JBBMFL010000020">
    <property type="protein sequence ID" value="MEQ2546030.1"/>
    <property type="molecule type" value="Genomic_DNA"/>
</dbReference>
<evidence type="ECO:0000313" key="3">
    <source>
        <dbReference type="EMBL" id="MEQ2546030.1"/>
    </source>
</evidence>
<dbReference type="Gene3D" id="2.60.120.890">
    <property type="entry name" value="BT2081, beta-jelly-roll domain"/>
    <property type="match status" value="1"/>
</dbReference>
<protein>
    <submittedName>
        <fullName evidence="3">DUF4493 domain-containing protein</fullName>
    </submittedName>
</protein>
<comment type="caution">
    <text evidence="3">The sequence shown here is derived from an EMBL/GenBank/DDBJ whole genome shotgun (WGS) entry which is preliminary data.</text>
</comment>
<reference evidence="3 4" key="1">
    <citation type="submission" date="2024-03" db="EMBL/GenBank/DDBJ databases">
        <title>Human intestinal bacterial collection.</title>
        <authorList>
            <person name="Pauvert C."/>
            <person name="Hitch T.C.A."/>
            <person name="Clavel T."/>
        </authorList>
    </citation>
    <scope>NUCLEOTIDE SEQUENCE [LARGE SCALE GENOMIC DNA]</scope>
    <source>
        <strain evidence="3 4">CLA-KB-H122</strain>
    </source>
</reference>
<accession>A0ABV1H043</accession>
<feature type="chain" id="PRO_5045886119" evidence="1">
    <location>
        <begin position="20"/>
        <end position="726"/>
    </location>
</feature>
<dbReference type="Pfam" id="PF14900">
    <property type="entry name" value="DUF4493"/>
    <property type="match status" value="1"/>
</dbReference>
<evidence type="ECO:0000313" key="4">
    <source>
        <dbReference type="Proteomes" id="UP001460202"/>
    </source>
</evidence>
<dbReference type="InterPro" id="IPR025112">
    <property type="entry name" value="PCMD"/>
</dbReference>
<dbReference type="RefSeq" id="WP_302590174.1">
    <property type="nucleotide sequence ID" value="NZ_JBBMFL010000020.1"/>
</dbReference>
<keyword evidence="1" id="KW-0732">Signal</keyword>
<dbReference type="PROSITE" id="PS51257">
    <property type="entry name" value="PROKAR_LIPOPROTEIN"/>
    <property type="match status" value="1"/>
</dbReference>
<evidence type="ECO:0000256" key="1">
    <source>
        <dbReference type="SAM" id="SignalP"/>
    </source>
</evidence>
<gene>
    <name evidence="3" type="ORF">WMO46_13865</name>
</gene>